<dbReference type="InterPro" id="IPR005572">
    <property type="entry name" value="Anti-sigma_E_RseA_N"/>
</dbReference>
<dbReference type="PANTHER" id="PTHR38104">
    <property type="match status" value="1"/>
</dbReference>
<gene>
    <name evidence="2" type="ORF">SAMN02745746_01713</name>
</gene>
<dbReference type="STRING" id="1123014.SAMN02745746_01713"/>
<reference evidence="3" key="1">
    <citation type="submission" date="2017-04" db="EMBL/GenBank/DDBJ databases">
        <authorList>
            <person name="Varghese N."/>
            <person name="Submissions S."/>
        </authorList>
    </citation>
    <scope>NUCLEOTIDE SEQUENCE [LARGE SCALE GENOMIC DNA]</scope>
    <source>
        <strain evidence="3">DSM 22618</strain>
    </source>
</reference>
<evidence type="ECO:0000313" key="2">
    <source>
        <dbReference type="EMBL" id="SMF17595.1"/>
    </source>
</evidence>
<protein>
    <submittedName>
        <fullName evidence="2">Anti sigma-E protein, RseA</fullName>
    </submittedName>
</protein>
<dbReference type="InterPro" id="IPR036147">
    <property type="entry name" value="Anti-sigma_E_RseA_N_sf"/>
</dbReference>
<dbReference type="AlphaFoldDB" id="A0A1Y6BLC5"/>
<keyword evidence="3" id="KW-1185">Reference proteome</keyword>
<evidence type="ECO:0000313" key="3">
    <source>
        <dbReference type="Proteomes" id="UP000192920"/>
    </source>
</evidence>
<dbReference type="Proteomes" id="UP000192920">
    <property type="component" value="Unassembled WGS sequence"/>
</dbReference>
<accession>A0A1Y6BLC5</accession>
<dbReference type="GO" id="GO:0016989">
    <property type="term" value="F:sigma factor antagonist activity"/>
    <property type="evidence" value="ECO:0007669"/>
    <property type="project" value="InterPro"/>
</dbReference>
<dbReference type="CDD" id="cd16328">
    <property type="entry name" value="RseA_N"/>
    <property type="match status" value="1"/>
</dbReference>
<dbReference type="Pfam" id="PF03872">
    <property type="entry name" value="RseA_N"/>
    <property type="match status" value="1"/>
</dbReference>
<name>A0A1Y6BLC5_9NEIS</name>
<organism evidence="2 3">
    <name type="scientific">Pseudogulbenkiania subflava DSM 22618</name>
    <dbReference type="NCBI Taxonomy" id="1123014"/>
    <lineage>
        <taxon>Bacteria</taxon>
        <taxon>Pseudomonadati</taxon>
        <taxon>Pseudomonadota</taxon>
        <taxon>Betaproteobacteria</taxon>
        <taxon>Neisseriales</taxon>
        <taxon>Chromobacteriaceae</taxon>
        <taxon>Pseudogulbenkiania</taxon>
    </lineage>
</organism>
<dbReference type="SUPFAM" id="SSF89069">
    <property type="entry name" value="N-terminal, cytoplasmic domain of anti-sigmaE factor RseA"/>
    <property type="match status" value="1"/>
</dbReference>
<sequence length="167" mass="17716">MKESLSALVDSELDGPEASKLISAASTDESLKEAWDEYHLIGDAMRASGLNSINVRHRVAARLAEEPTVLAPRRWLRQGSVRTVGAVALAASMSFAAVVAWQQLAVNDHGAAMVAEKGVPVQVAQQVEPANGPMARDNGADPYLLAHQEMASDPDVVKVSLGNGVRH</sequence>
<feature type="domain" description="Anti sigma-E protein RseA N-terminal" evidence="1">
    <location>
        <begin position="2"/>
        <end position="74"/>
    </location>
</feature>
<evidence type="ECO:0000259" key="1">
    <source>
        <dbReference type="Pfam" id="PF03872"/>
    </source>
</evidence>
<dbReference type="EMBL" id="FXAG01000007">
    <property type="protein sequence ID" value="SMF17595.1"/>
    <property type="molecule type" value="Genomic_DNA"/>
</dbReference>
<dbReference type="Gene3D" id="1.10.10.880">
    <property type="entry name" value="Anti sigma-E protein RseA, N-terminal domain"/>
    <property type="match status" value="1"/>
</dbReference>
<dbReference type="PANTHER" id="PTHR38104:SF1">
    <property type="entry name" value="ANTI-SIGMA-E FACTOR RSEA"/>
    <property type="match status" value="1"/>
</dbReference>
<dbReference type="InterPro" id="IPR052383">
    <property type="entry name" value="Anti-sigma-E_RseA-like"/>
</dbReference>
<proteinExistence type="predicted"/>
<dbReference type="RefSeq" id="WP_085276003.1">
    <property type="nucleotide sequence ID" value="NZ_FXAG01000007.1"/>
</dbReference>